<gene>
    <name evidence="1" type="ORF">K488DRAFT_49240</name>
</gene>
<organism evidence="1 2">
    <name type="scientific">Vararia minispora EC-137</name>
    <dbReference type="NCBI Taxonomy" id="1314806"/>
    <lineage>
        <taxon>Eukaryota</taxon>
        <taxon>Fungi</taxon>
        <taxon>Dikarya</taxon>
        <taxon>Basidiomycota</taxon>
        <taxon>Agaricomycotina</taxon>
        <taxon>Agaricomycetes</taxon>
        <taxon>Russulales</taxon>
        <taxon>Lachnocladiaceae</taxon>
        <taxon>Vararia</taxon>
    </lineage>
</organism>
<comment type="caution">
    <text evidence="1">The sequence shown here is derived from an EMBL/GenBank/DDBJ whole genome shotgun (WGS) entry which is preliminary data.</text>
</comment>
<proteinExistence type="predicted"/>
<accession>A0ACB8QM47</accession>
<keyword evidence="2" id="KW-1185">Reference proteome</keyword>
<dbReference type="Proteomes" id="UP000814128">
    <property type="component" value="Unassembled WGS sequence"/>
</dbReference>
<feature type="non-terminal residue" evidence="1">
    <location>
        <position position="1"/>
    </location>
</feature>
<evidence type="ECO:0000313" key="2">
    <source>
        <dbReference type="Proteomes" id="UP000814128"/>
    </source>
</evidence>
<reference evidence="1" key="1">
    <citation type="submission" date="2021-02" db="EMBL/GenBank/DDBJ databases">
        <authorList>
            <consortium name="DOE Joint Genome Institute"/>
            <person name="Ahrendt S."/>
            <person name="Looney B.P."/>
            <person name="Miyauchi S."/>
            <person name="Morin E."/>
            <person name="Drula E."/>
            <person name="Courty P.E."/>
            <person name="Chicoki N."/>
            <person name="Fauchery L."/>
            <person name="Kohler A."/>
            <person name="Kuo A."/>
            <person name="Labutti K."/>
            <person name="Pangilinan J."/>
            <person name="Lipzen A."/>
            <person name="Riley R."/>
            <person name="Andreopoulos W."/>
            <person name="He G."/>
            <person name="Johnson J."/>
            <person name="Barry K.W."/>
            <person name="Grigoriev I.V."/>
            <person name="Nagy L."/>
            <person name="Hibbett D."/>
            <person name="Henrissat B."/>
            <person name="Matheny P.B."/>
            <person name="Labbe J."/>
            <person name="Martin F."/>
        </authorList>
    </citation>
    <scope>NUCLEOTIDE SEQUENCE</scope>
    <source>
        <strain evidence="1">EC-137</strain>
    </source>
</reference>
<protein>
    <submittedName>
        <fullName evidence="1">Uncharacterized protein</fullName>
    </submittedName>
</protein>
<name>A0ACB8QM47_9AGAM</name>
<evidence type="ECO:0000313" key="1">
    <source>
        <dbReference type="EMBL" id="KAI0032767.1"/>
    </source>
</evidence>
<sequence length="273" mass="30297">LAILTQFSCFVGARAEELRDRFTAHDGKHTVYIETADAAVMTSKMPTEMDKHLTDPSLRQWILPCFSTTTPDDTNVCSIIIMATLKSCFGFFFGIACGIPRVTLDGTKDDWEENIDFWARVLHYRIGGCGDQFVLSGWITAFCVFDAKGRWIGPPPREASKHTFTPQSALNSVHGRHSRTVTHASSYGEQLESTVLDGIHYNILDTIAIPNSLAEVNVEFHDDSLVYNMTMVAGTVVVRVLDSGGETLSKDGKHDTAAPMPGCQWWIYSRLLT</sequence>
<reference evidence="1" key="2">
    <citation type="journal article" date="2022" name="New Phytol.">
        <title>Evolutionary transition to the ectomycorrhizal habit in the genomes of a hyperdiverse lineage of mushroom-forming fungi.</title>
        <authorList>
            <person name="Looney B."/>
            <person name="Miyauchi S."/>
            <person name="Morin E."/>
            <person name="Drula E."/>
            <person name="Courty P.E."/>
            <person name="Kohler A."/>
            <person name="Kuo A."/>
            <person name="LaButti K."/>
            <person name="Pangilinan J."/>
            <person name="Lipzen A."/>
            <person name="Riley R."/>
            <person name="Andreopoulos W."/>
            <person name="He G."/>
            <person name="Johnson J."/>
            <person name="Nolan M."/>
            <person name="Tritt A."/>
            <person name="Barry K.W."/>
            <person name="Grigoriev I.V."/>
            <person name="Nagy L.G."/>
            <person name="Hibbett D."/>
            <person name="Henrissat B."/>
            <person name="Matheny P.B."/>
            <person name="Labbe J."/>
            <person name="Martin F.M."/>
        </authorList>
    </citation>
    <scope>NUCLEOTIDE SEQUENCE</scope>
    <source>
        <strain evidence="1">EC-137</strain>
    </source>
</reference>
<dbReference type="EMBL" id="MU273537">
    <property type="protein sequence ID" value="KAI0032767.1"/>
    <property type="molecule type" value="Genomic_DNA"/>
</dbReference>